<reference evidence="1" key="1">
    <citation type="submission" date="2023-04" db="EMBL/GenBank/DDBJ databases">
        <title>Ambrosiozyma monospora NBRC 10751.</title>
        <authorList>
            <person name="Ichikawa N."/>
            <person name="Sato H."/>
            <person name="Tonouchi N."/>
        </authorList>
    </citation>
    <scope>NUCLEOTIDE SEQUENCE</scope>
    <source>
        <strain evidence="1">NBRC 10751</strain>
    </source>
</reference>
<name>A0ACB5SZC8_AMBMO</name>
<keyword evidence="2" id="KW-1185">Reference proteome</keyword>
<evidence type="ECO:0000313" key="1">
    <source>
        <dbReference type="EMBL" id="GME77055.1"/>
    </source>
</evidence>
<accession>A0ACB5SZC8</accession>
<organism evidence="1 2">
    <name type="scientific">Ambrosiozyma monospora</name>
    <name type="common">Yeast</name>
    <name type="synonym">Endomycopsis monosporus</name>
    <dbReference type="NCBI Taxonomy" id="43982"/>
    <lineage>
        <taxon>Eukaryota</taxon>
        <taxon>Fungi</taxon>
        <taxon>Dikarya</taxon>
        <taxon>Ascomycota</taxon>
        <taxon>Saccharomycotina</taxon>
        <taxon>Pichiomycetes</taxon>
        <taxon>Pichiales</taxon>
        <taxon>Pichiaceae</taxon>
        <taxon>Ambrosiozyma</taxon>
    </lineage>
</organism>
<sequence length="292" mass="33508">MGMRNFNLGRNGSSSLSASVSISAKTSFQDLQSMMTKNSVSEKALFSIDPPNDDEIEDEDIIKVKIADLGNACWVYRHFTDDIQTRQYRSPEVILGSHWGCSADIWSVGCLVFELLTGDYLFDPTEGPTFSKNDDHLAQIIELVGPIPKRIIEQSYHGRRYFHSDLKTLRQIKNLKPWPLTNVLMEKYKFSETDSREINDFLKGMLITDPKLRMDAAGLSNHYWLNDCRVDGYIDREPGTRGEDIGAGWYREIRKHKEHHHSHQQQQATTNLKQSQQLQPQQVQTQVQPTAH</sequence>
<comment type="caution">
    <text evidence="1">The sequence shown here is derived from an EMBL/GenBank/DDBJ whole genome shotgun (WGS) entry which is preliminary data.</text>
</comment>
<dbReference type="Proteomes" id="UP001165064">
    <property type="component" value="Unassembled WGS sequence"/>
</dbReference>
<gene>
    <name evidence="1" type="ORF">Amon02_000287300</name>
</gene>
<protein>
    <submittedName>
        <fullName evidence="1">Unnamed protein product</fullName>
    </submittedName>
</protein>
<dbReference type="EMBL" id="BSXS01001721">
    <property type="protein sequence ID" value="GME77055.1"/>
    <property type="molecule type" value="Genomic_DNA"/>
</dbReference>
<evidence type="ECO:0000313" key="2">
    <source>
        <dbReference type="Proteomes" id="UP001165064"/>
    </source>
</evidence>
<proteinExistence type="predicted"/>